<sequence>MSTFGPEPACPVSIDRSFGPWAGPECRGVPIHLLTEYEARHVGSRLRLRDGDQPLLERRAGEDLLDLFHVDLTLLHSLLAEFIVERVLIFRGDIEDTRYYLIYWTCMQLECDIIAELNLQQSEISKYEQPMPTPNLQHMIECGIDQRVAYSYHAQIWLLKTLNNAHTMLYGPNAENCQGMQEGLDTTDPLNELLDPNDKTVLGIADRGINALIHSTKAFHNLAKRRYIVTNIFGTAQAQWGNLITLAAVYRSRYLSHFIDPEELKSLFDKIIQFLEVVSHRSSALEVGGKILIGLRDSLFPTGFSRPETLPTISPNPPHNPMAPSVFHPLSMSLVHNSPIGPPSGLLGNIHLGS</sequence>
<dbReference type="PANTHER" id="PTHR47785:SF4">
    <property type="entry name" value="ZN(II)2CYS6 TRANSCRIPTION FACTOR (EUROFUNG)"/>
    <property type="match status" value="1"/>
</dbReference>
<gene>
    <name evidence="1" type="ORF">OOU_Y34scaffold01164g2</name>
</gene>
<reference evidence="1" key="1">
    <citation type="journal article" date="2012" name="PLoS Genet.">
        <title>Comparative analysis of the genomes of two field isolates of the rice blast fungus Magnaporthe oryzae.</title>
        <authorList>
            <person name="Xue M."/>
            <person name="Yang J."/>
            <person name="Li Z."/>
            <person name="Hu S."/>
            <person name="Yao N."/>
            <person name="Dean R.A."/>
            <person name="Zhao W."/>
            <person name="Shen M."/>
            <person name="Zhang H."/>
            <person name="Li C."/>
            <person name="Liu L."/>
            <person name="Cao L."/>
            <person name="Xu X."/>
            <person name="Xing Y."/>
            <person name="Hsiang T."/>
            <person name="Zhang Z."/>
            <person name="Xu J.R."/>
            <person name="Peng Y.L."/>
        </authorList>
    </citation>
    <scope>NUCLEOTIDE SEQUENCE</scope>
    <source>
        <strain evidence="1">Y34</strain>
    </source>
</reference>
<protein>
    <submittedName>
        <fullName evidence="1">Uncharacterized protein</fullName>
    </submittedName>
</protein>
<dbReference type="PANTHER" id="PTHR47785">
    <property type="entry name" value="ZN(II)2CYS6 TRANSCRIPTION FACTOR (EUROFUNG)-RELATED-RELATED"/>
    <property type="match status" value="1"/>
</dbReference>
<dbReference type="InterPro" id="IPR053181">
    <property type="entry name" value="EcdB-like_regulator"/>
</dbReference>
<dbReference type="Proteomes" id="UP000011086">
    <property type="component" value="Unassembled WGS sequence"/>
</dbReference>
<proteinExistence type="predicted"/>
<evidence type="ECO:0000313" key="1">
    <source>
        <dbReference type="EMBL" id="ELQ32431.1"/>
    </source>
</evidence>
<name>A0AA97PF99_PYRO3</name>
<accession>A0AA97PF99</accession>
<dbReference type="EMBL" id="JH793415">
    <property type="protein sequence ID" value="ELQ32431.1"/>
    <property type="molecule type" value="Genomic_DNA"/>
</dbReference>
<dbReference type="AlphaFoldDB" id="A0AA97PF99"/>
<organism evidence="1">
    <name type="scientific">Pyricularia oryzae (strain Y34)</name>
    <name type="common">Rice blast fungus</name>
    <name type="synonym">Magnaporthe oryzae</name>
    <dbReference type="NCBI Taxonomy" id="1143189"/>
    <lineage>
        <taxon>Eukaryota</taxon>
        <taxon>Fungi</taxon>
        <taxon>Dikarya</taxon>
        <taxon>Ascomycota</taxon>
        <taxon>Pezizomycotina</taxon>
        <taxon>Sordariomycetes</taxon>
        <taxon>Sordariomycetidae</taxon>
        <taxon>Magnaporthales</taxon>
        <taxon>Pyriculariaceae</taxon>
        <taxon>Pyricularia</taxon>
    </lineage>
</organism>